<protein>
    <submittedName>
        <fullName evidence="3">Uncharacterized protein</fullName>
    </submittedName>
</protein>
<dbReference type="AlphaFoldDB" id="A0A844G2N3"/>
<accession>A0A844G2N3</accession>
<name>A0A844G2N3_9BACT</name>
<dbReference type="RefSeq" id="WP_154419054.1">
    <property type="nucleotide sequence ID" value="NZ_VUNS01000014.1"/>
</dbReference>
<evidence type="ECO:0000313" key="3">
    <source>
        <dbReference type="EMBL" id="MST97937.1"/>
    </source>
</evidence>
<evidence type="ECO:0000313" key="4">
    <source>
        <dbReference type="Proteomes" id="UP000435649"/>
    </source>
</evidence>
<feature type="chain" id="PRO_5032753532" evidence="2">
    <location>
        <begin position="20"/>
        <end position="127"/>
    </location>
</feature>
<dbReference type="Proteomes" id="UP000435649">
    <property type="component" value="Unassembled WGS sequence"/>
</dbReference>
<reference evidence="3 4" key="1">
    <citation type="submission" date="2019-08" db="EMBL/GenBank/DDBJ databases">
        <title>In-depth cultivation of the pig gut microbiome towards novel bacterial diversity and tailored functional studies.</title>
        <authorList>
            <person name="Wylensek D."/>
            <person name="Hitch T.C.A."/>
            <person name="Clavel T."/>
        </authorList>
    </citation>
    <scope>NUCLEOTIDE SEQUENCE [LARGE SCALE GENOMIC DNA]</scope>
    <source>
        <strain evidence="3 4">BBE-744-WT-12</strain>
    </source>
</reference>
<feature type="signal peptide" evidence="2">
    <location>
        <begin position="1"/>
        <end position="19"/>
    </location>
</feature>
<feature type="region of interest" description="Disordered" evidence="1">
    <location>
        <begin position="108"/>
        <end position="127"/>
    </location>
</feature>
<keyword evidence="2" id="KW-0732">Signal</keyword>
<comment type="caution">
    <text evidence="3">The sequence shown here is derived from an EMBL/GenBank/DDBJ whole genome shotgun (WGS) entry which is preliminary data.</text>
</comment>
<proteinExistence type="predicted"/>
<organism evidence="3 4">
    <name type="scientific">Victivallis lenta</name>
    <dbReference type="NCBI Taxonomy" id="2606640"/>
    <lineage>
        <taxon>Bacteria</taxon>
        <taxon>Pseudomonadati</taxon>
        <taxon>Lentisphaerota</taxon>
        <taxon>Lentisphaeria</taxon>
        <taxon>Victivallales</taxon>
        <taxon>Victivallaceae</taxon>
        <taxon>Victivallis</taxon>
    </lineage>
</organism>
<keyword evidence="4" id="KW-1185">Reference proteome</keyword>
<dbReference type="EMBL" id="VUNS01000014">
    <property type="protein sequence ID" value="MST97937.1"/>
    <property type="molecule type" value="Genomic_DNA"/>
</dbReference>
<sequence>MKRVFLLLLLALGFSAAGAEPLERNGRWPSPTLMKRHGAQEDPFVYLQKIGVRKRPAKLVYAGSMLHYWDTAENVDKIQKKIEDRLRSLSKSLADSDFSGFKKELEAGSPSTGLYYGPGRRGRNGRS</sequence>
<gene>
    <name evidence="3" type="ORF">FYJ85_12900</name>
</gene>
<evidence type="ECO:0000256" key="2">
    <source>
        <dbReference type="SAM" id="SignalP"/>
    </source>
</evidence>
<evidence type="ECO:0000256" key="1">
    <source>
        <dbReference type="SAM" id="MobiDB-lite"/>
    </source>
</evidence>